<dbReference type="Proteomes" id="UP001176940">
    <property type="component" value="Unassembled WGS sequence"/>
</dbReference>
<protein>
    <recommendedName>
        <fullName evidence="1">Helix-turn-helix domain-containing protein</fullName>
    </recommendedName>
</protein>
<keyword evidence="3" id="KW-1185">Reference proteome</keyword>
<evidence type="ECO:0000313" key="3">
    <source>
        <dbReference type="Proteomes" id="UP001176940"/>
    </source>
</evidence>
<comment type="caution">
    <text evidence="2">The sequence shown here is derived from an EMBL/GenBank/DDBJ whole genome shotgun (WGS) entry which is preliminary data.</text>
</comment>
<evidence type="ECO:0000259" key="1">
    <source>
        <dbReference type="Pfam" id="PF26215"/>
    </source>
</evidence>
<dbReference type="EMBL" id="CAUEEQ010048851">
    <property type="protein sequence ID" value="CAJ0959951.1"/>
    <property type="molecule type" value="Genomic_DNA"/>
</dbReference>
<sequence>MIFFTNPIADIEKVLFWARFIDDILMIWQGTEEERLSFVNVLNNNDINMKLTCKYSQTKIEFLDILIRRGESNILETDVFRKETAVNALLHASSSHPKPVVNAIPTGQFLRVKRICSSDSLFNQQADELAERFRSRGYSNRSIKKGWRRAAAENRTCLLQPKEKKKEQDPMIRFISTYNEKWKDMKYALDKYWAILKSDQTLTRHISNTSSITYRRSKNLKDILVHSYYPGEDPNKAFGSKGPKWGFFPCNDCIACPNMQKASGFESSDGTKNFTITQHITCNSFGVIYYAKCLCGKIYVGLTSRPLRLRVREHVRDIVNAREVNDMTELKPIPRHFKQIHDCNAKSLKVSGIDKVFINQRGGDWKKTLAQLKTRWIKKIDCVYPKGLNEKLSYAPFL</sequence>
<accession>A0ABN9M6B4</accession>
<evidence type="ECO:0000313" key="2">
    <source>
        <dbReference type="EMBL" id="CAJ0959951.1"/>
    </source>
</evidence>
<organism evidence="2 3">
    <name type="scientific">Ranitomeya imitator</name>
    <name type="common">mimic poison frog</name>
    <dbReference type="NCBI Taxonomy" id="111125"/>
    <lineage>
        <taxon>Eukaryota</taxon>
        <taxon>Metazoa</taxon>
        <taxon>Chordata</taxon>
        <taxon>Craniata</taxon>
        <taxon>Vertebrata</taxon>
        <taxon>Euteleostomi</taxon>
        <taxon>Amphibia</taxon>
        <taxon>Batrachia</taxon>
        <taxon>Anura</taxon>
        <taxon>Neobatrachia</taxon>
        <taxon>Hyloidea</taxon>
        <taxon>Dendrobatidae</taxon>
        <taxon>Dendrobatinae</taxon>
        <taxon>Ranitomeya</taxon>
    </lineage>
</organism>
<proteinExistence type="predicted"/>
<gene>
    <name evidence="2" type="ORF">RIMI_LOCUS17045224</name>
</gene>
<dbReference type="Pfam" id="PF26215">
    <property type="entry name" value="HTH_animal"/>
    <property type="match status" value="1"/>
</dbReference>
<name>A0ABN9M6B4_9NEOB</name>
<reference evidence="2" key="1">
    <citation type="submission" date="2023-07" db="EMBL/GenBank/DDBJ databases">
        <authorList>
            <person name="Stuckert A."/>
        </authorList>
    </citation>
    <scope>NUCLEOTIDE SEQUENCE</scope>
</reference>
<feature type="domain" description="Helix-turn-helix" evidence="1">
    <location>
        <begin position="89"/>
        <end position="145"/>
    </location>
</feature>
<dbReference type="PANTHER" id="PTHR21301:SF12">
    <property type="match status" value="1"/>
</dbReference>
<dbReference type="InterPro" id="IPR058912">
    <property type="entry name" value="HTH_animal"/>
</dbReference>
<dbReference type="PANTHER" id="PTHR21301">
    <property type="entry name" value="REVERSE TRANSCRIPTASE"/>
    <property type="match status" value="1"/>
</dbReference>